<dbReference type="GO" id="GO:0016491">
    <property type="term" value="F:oxidoreductase activity"/>
    <property type="evidence" value="ECO:0007669"/>
    <property type="project" value="UniProtKB-KW"/>
</dbReference>
<accession>A0A9W8TZF9</accession>
<gene>
    <name evidence="4" type="ORF">DFH05DRAFT_1484666</name>
</gene>
<evidence type="ECO:0000313" key="5">
    <source>
        <dbReference type="Proteomes" id="UP001142393"/>
    </source>
</evidence>
<dbReference type="InterPro" id="IPR036291">
    <property type="entry name" value="NAD(P)-bd_dom_sf"/>
</dbReference>
<evidence type="ECO:0000313" key="4">
    <source>
        <dbReference type="EMBL" id="KAJ3746317.1"/>
    </source>
</evidence>
<dbReference type="PRINTS" id="PR00081">
    <property type="entry name" value="GDHRDH"/>
</dbReference>
<comment type="caution">
    <text evidence="4">The sequence shown here is derived from an EMBL/GenBank/DDBJ whole genome shotgun (WGS) entry which is preliminary data.</text>
</comment>
<keyword evidence="5" id="KW-1185">Reference proteome</keyword>
<proteinExistence type="inferred from homology"/>
<protein>
    <submittedName>
        <fullName evidence="4">Acetoin reductase family protein</fullName>
    </submittedName>
</protein>
<dbReference type="AlphaFoldDB" id="A0A9W8TZF9"/>
<dbReference type="PRINTS" id="PR00080">
    <property type="entry name" value="SDRFAMILY"/>
</dbReference>
<dbReference type="Gene3D" id="3.40.50.720">
    <property type="entry name" value="NAD(P)-binding Rossmann-like Domain"/>
    <property type="match status" value="1"/>
</dbReference>
<dbReference type="Proteomes" id="UP001142393">
    <property type="component" value="Unassembled WGS sequence"/>
</dbReference>
<name>A0A9W8TZF9_9AGAR</name>
<dbReference type="FunFam" id="3.40.50.720:FF:000084">
    <property type="entry name" value="Short-chain dehydrogenase reductase"/>
    <property type="match status" value="1"/>
</dbReference>
<dbReference type="EMBL" id="JANVFU010000004">
    <property type="protein sequence ID" value="KAJ3746317.1"/>
    <property type="molecule type" value="Genomic_DNA"/>
</dbReference>
<evidence type="ECO:0000256" key="2">
    <source>
        <dbReference type="ARBA" id="ARBA00023002"/>
    </source>
</evidence>
<dbReference type="SUPFAM" id="SSF51735">
    <property type="entry name" value="NAD(P)-binding Rossmann-fold domains"/>
    <property type="match status" value="1"/>
</dbReference>
<dbReference type="PANTHER" id="PTHR43639">
    <property type="entry name" value="OXIDOREDUCTASE, SHORT-CHAIN DEHYDROGENASE/REDUCTASE FAMILY (AFU_ORTHOLOGUE AFUA_5G02870)"/>
    <property type="match status" value="1"/>
</dbReference>
<evidence type="ECO:0000256" key="1">
    <source>
        <dbReference type="ARBA" id="ARBA00006484"/>
    </source>
</evidence>
<reference evidence="4 5" key="1">
    <citation type="journal article" date="2023" name="Proc. Natl. Acad. Sci. U.S.A.">
        <title>A global phylogenomic analysis of the shiitake genus Lentinula.</title>
        <authorList>
            <person name="Sierra-Patev S."/>
            <person name="Min B."/>
            <person name="Naranjo-Ortiz M."/>
            <person name="Looney B."/>
            <person name="Konkel Z."/>
            <person name="Slot J.C."/>
            <person name="Sakamoto Y."/>
            <person name="Steenwyk J.L."/>
            <person name="Rokas A."/>
            <person name="Carro J."/>
            <person name="Camarero S."/>
            <person name="Ferreira P."/>
            <person name="Molpeceres G."/>
            <person name="Ruiz-Duenas F.J."/>
            <person name="Serrano A."/>
            <person name="Henrissat B."/>
            <person name="Drula E."/>
            <person name="Hughes K.W."/>
            <person name="Mata J.L."/>
            <person name="Ishikawa N.K."/>
            <person name="Vargas-Isla R."/>
            <person name="Ushijima S."/>
            <person name="Smith C.A."/>
            <person name="Donoghue J."/>
            <person name="Ahrendt S."/>
            <person name="Andreopoulos W."/>
            <person name="He G."/>
            <person name="LaButti K."/>
            <person name="Lipzen A."/>
            <person name="Ng V."/>
            <person name="Riley R."/>
            <person name="Sandor L."/>
            <person name="Barry K."/>
            <person name="Martinez A.T."/>
            <person name="Xiao Y."/>
            <person name="Gibbons J.G."/>
            <person name="Terashima K."/>
            <person name="Grigoriev I.V."/>
            <person name="Hibbett D."/>
        </authorList>
    </citation>
    <scope>NUCLEOTIDE SEQUENCE [LARGE SCALE GENOMIC DNA]</scope>
    <source>
        <strain evidence="4 5">TFB7810</strain>
    </source>
</reference>
<dbReference type="PANTHER" id="PTHR43639:SF1">
    <property type="entry name" value="SHORT-CHAIN DEHYDROGENASE_REDUCTASE FAMILY PROTEIN"/>
    <property type="match status" value="1"/>
</dbReference>
<keyword evidence="2" id="KW-0560">Oxidoreductase</keyword>
<organism evidence="4 5">
    <name type="scientific">Lentinula detonsa</name>
    <dbReference type="NCBI Taxonomy" id="2804962"/>
    <lineage>
        <taxon>Eukaryota</taxon>
        <taxon>Fungi</taxon>
        <taxon>Dikarya</taxon>
        <taxon>Basidiomycota</taxon>
        <taxon>Agaricomycotina</taxon>
        <taxon>Agaricomycetes</taxon>
        <taxon>Agaricomycetidae</taxon>
        <taxon>Agaricales</taxon>
        <taxon>Marasmiineae</taxon>
        <taxon>Omphalotaceae</taxon>
        <taxon>Lentinula</taxon>
    </lineage>
</organism>
<comment type="similarity">
    <text evidence="1 3">Belongs to the short-chain dehydrogenases/reductases (SDR) family.</text>
</comment>
<dbReference type="Pfam" id="PF00106">
    <property type="entry name" value="adh_short"/>
    <property type="match status" value="1"/>
</dbReference>
<dbReference type="InterPro" id="IPR002347">
    <property type="entry name" value="SDR_fam"/>
</dbReference>
<sequence length="262" mass="28316">MSFTHPRLLNRGVALVTSAAKGAGRAIALRLASEGFKVAVHDLPHNGELLLNVHRNIQRLGQHSVVLAADITEEDQVKSLVEDTYKCLGGLDVMVANTAVRESAPLISTTAEAWNRLFDVNARGVFFCYKYAAQQMISEGKGGRIIGGCSAWGKKGSPFMSAYSASHFAVRGLTESAALELHEHGITVNSYAPGQIIQQIDAINSSEAFHQLQPSATLDRGPLAHCETPQAIAHLVSYLVSKEAHYITGQHIGIDRHRALPF</sequence>
<evidence type="ECO:0000256" key="3">
    <source>
        <dbReference type="RuleBase" id="RU000363"/>
    </source>
</evidence>